<protein>
    <submittedName>
        <fullName evidence="1">Uncharacterized protein</fullName>
    </submittedName>
</protein>
<dbReference type="Proteomes" id="UP000030653">
    <property type="component" value="Unassembled WGS sequence"/>
</dbReference>
<proteinExistence type="predicted"/>
<reference evidence="1 2" key="1">
    <citation type="journal article" date="2012" name="Science">
        <title>The Paleozoic origin of enzymatic lignin decomposition reconstructed from 31 fungal genomes.</title>
        <authorList>
            <person name="Floudas D."/>
            <person name="Binder M."/>
            <person name="Riley R."/>
            <person name="Barry K."/>
            <person name="Blanchette R.A."/>
            <person name="Henrissat B."/>
            <person name="Martinez A.T."/>
            <person name="Otillar R."/>
            <person name="Spatafora J.W."/>
            <person name="Yadav J.S."/>
            <person name="Aerts A."/>
            <person name="Benoit I."/>
            <person name="Boyd A."/>
            <person name="Carlson A."/>
            <person name="Copeland A."/>
            <person name="Coutinho P.M."/>
            <person name="de Vries R.P."/>
            <person name="Ferreira P."/>
            <person name="Findley K."/>
            <person name="Foster B."/>
            <person name="Gaskell J."/>
            <person name="Glotzer D."/>
            <person name="Gorecki P."/>
            <person name="Heitman J."/>
            <person name="Hesse C."/>
            <person name="Hori C."/>
            <person name="Igarashi K."/>
            <person name="Jurgens J.A."/>
            <person name="Kallen N."/>
            <person name="Kersten P."/>
            <person name="Kohler A."/>
            <person name="Kuees U."/>
            <person name="Kumar T.K.A."/>
            <person name="Kuo A."/>
            <person name="LaButti K."/>
            <person name="Larrondo L.F."/>
            <person name="Lindquist E."/>
            <person name="Ling A."/>
            <person name="Lombard V."/>
            <person name="Lucas S."/>
            <person name="Lundell T."/>
            <person name="Martin R."/>
            <person name="McLaughlin D.J."/>
            <person name="Morgenstern I."/>
            <person name="Morin E."/>
            <person name="Murat C."/>
            <person name="Nagy L.G."/>
            <person name="Nolan M."/>
            <person name="Ohm R.A."/>
            <person name="Patyshakuliyeva A."/>
            <person name="Rokas A."/>
            <person name="Ruiz-Duenas F.J."/>
            <person name="Sabat G."/>
            <person name="Salamov A."/>
            <person name="Samejima M."/>
            <person name="Schmutz J."/>
            <person name="Slot J.C."/>
            <person name="St John F."/>
            <person name="Stenlid J."/>
            <person name="Sun H."/>
            <person name="Sun S."/>
            <person name="Syed K."/>
            <person name="Tsang A."/>
            <person name="Wiebenga A."/>
            <person name="Young D."/>
            <person name="Pisabarro A."/>
            <person name="Eastwood D.C."/>
            <person name="Martin F."/>
            <person name="Cullen D."/>
            <person name="Grigoriev I.V."/>
            <person name="Hibbett D.S."/>
        </authorList>
    </citation>
    <scope>NUCLEOTIDE SEQUENCE [LARGE SCALE GENOMIC DNA]</scope>
    <source>
        <strain evidence="1 2">DJM-731 SS1</strain>
    </source>
</reference>
<sequence>MERRLLEYPDGYLHIAIRGLHLPLRSKPVAFDPPCELIFMIAAATYLIFIDVGEDETEYTWFLRYSELGLTDFLKAFRVGQIQMERSLCYCCMLDRDALGHDEAWFDDWDVAWQGLQGGGNWIPYAVVDCLKRLCL</sequence>
<dbReference type="RefSeq" id="XP_040629655.1">
    <property type="nucleotide sequence ID" value="XM_040768344.1"/>
</dbReference>
<gene>
    <name evidence="1" type="ORF">DACRYDRAFT_106818</name>
</gene>
<dbReference type="HOGENOM" id="CLU_1875367_0_0_1"/>
<organism evidence="1 2">
    <name type="scientific">Dacryopinax primogenitus (strain DJM 731)</name>
    <name type="common">Brown rot fungus</name>
    <dbReference type="NCBI Taxonomy" id="1858805"/>
    <lineage>
        <taxon>Eukaryota</taxon>
        <taxon>Fungi</taxon>
        <taxon>Dikarya</taxon>
        <taxon>Basidiomycota</taxon>
        <taxon>Agaricomycotina</taxon>
        <taxon>Dacrymycetes</taxon>
        <taxon>Dacrymycetales</taxon>
        <taxon>Dacrymycetaceae</taxon>
        <taxon>Dacryopinax</taxon>
    </lineage>
</organism>
<dbReference type="EMBL" id="JH795861">
    <property type="protein sequence ID" value="EJU02761.1"/>
    <property type="molecule type" value="Genomic_DNA"/>
</dbReference>
<evidence type="ECO:0000313" key="1">
    <source>
        <dbReference type="EMBL" id="EJU02761.1"/>
    </source>
</evidence>
<evidence type="ECO:0000313" key="2">
    <source>
        <dbReference type="Proteomes" id="UP000030653"/>
    </source>
</evidence>
<name>M5FXL4_DACPD</name>
<accession>M5FXL4</accession>
<keyword evidence="2" id="KW-1185">Reference proteome</keyword>
<dbReference type="GeneID" id="63683406"/>
<dbReference type="AlphaFoldDB" id="M5FXL4"/>